<dbReference type="PANTHER" id="PTHR46390:SF1">
    <property type="entry name" value="MANNOSE-1-PHOSPHATE GUANYLYLTRANSFERASE"/>
    <property type="match status" value="1"/>
</dbReference>
<dbReference type="GO" id="GO:0016853">
    <property type="term" value="F:isomerase activity"/>
    <property type="evidence" value="ECO:0007669"/>
    <property type="project" value="UniProtKB-KW"/>
</dbReference>
<dbReference type="Gene3D" id="3.90.550.10">
    <property type="entry name" value="Spore Coat Polysaccharide Biosynthesis Protein SpsA, Chain A"/>
    <property type="match status" value="1"/>
</dbReference>
<dbReference type="InterPro" id="IPR029044">
    <property type="entry name" value="Nucleotide-diphossugar_trans"/>
</dbReference>
<comment type="pathway">
    <text evidence="1">Nucleotide-sugar biosynthesis; GDP-alpha-D-mannose biosynthesis; GDP-alpha-D-mannose from alpha-D-mannose 1-phosphate (GTP route): step 1/1.</text>
</comment>
<evidence type="ECO:0000259" key="10">
    <source>
        <dbReference type="Pfam" id="PF00483"/>
    </source>
</evidence>
<dbReference type="NCBIfam" id="TIGR01479">
    <property type="entry name" value="GMP_PMI"/>
    <property type="match status" value="1"/>
</dbReference>
<feature type="domain" description="Nucleotidyl transferase" evidence="10">
    <location>
        <begin position="7"/>
        <end position="286"/>
    </location>
</feature>
<keyword evidence="6" id="KW-0547">Nucleotide-binding</keyword>
<reference evidence="13 14" key="1">
    <citation type="journal article" date="2014" name="Appl. Environ. Microbiol.">
        <title>Genomic features of a bumble bee symbiont reflect its host environment.</title>
        <authorList>
            <person name="Martinson V.G."/>
            <person name="Magoc T."/>
            <person name="Koch H."/>
            <person name="Salzberg S.L."/>
            <person name="Moran N.A."/>
        </authorList>
    </citation>
    <scope>NUCLEOTIDE SEQUENCE [LARGE SCALE GENOMIC DNA]</scope>
    <source>
        <strain evidence="13 14">Bimp</strain>
    </source>
</reference>
<dbReference type="InterPro" id="IPR014710">
    <property type="entry name" value="RmlC-like_jellyroll"/>
</dbReference>
<dbReference type="Pfam" id="PF01050">
    <property type="entry name" value="MannoseP_isomer"/>
    <property type="match status" value="1"/>
</dbReference>
<evidence type="ECO:0000256" key="5">
    <source>
        <dbReference type="ARBA" id="ARBA00022695"/>
    </source>
</evidence>
<keyword evidence="5 13" id="KW-0548">Nucleotidyltransferase</keyword>
<dbReference type="InterPro" id="IPR011051">
    <property type="entry name" value="RmlC_Cupin_sf"/>
</dbReference>
<dbReference type="AlphaFoldDB" id="A0AB94IAV6"/>
<dbReference type="Gene3D" id="2.60.120.10">
    <property type="entry name" value="Jelly Rolls"/>
    <property type="match status" value="1"/>
</dbReference>
<comment type="caution">
    <text evidence="13">The sequence shown here is derived from an EMBL/GenBank/DDBJ whole genome shotgun (WGS) entry which is preliminary data.</text>
</comment>
<evidence type="ECO:0000256" key="4">
    <source>
        <dbReference type="ARBA" id="ARBA00022679"/>
    </source>
</evidence>
<evidence type="ECO:0000259" key="12">
    <source>
        <dbReference type="Pfam" id="PF22640"/>
    </source>
</evidence>
<comment type="catalytic activity">
    <reaction evidence="8">
        <text>alpha-D-mannose 1-phosphate + GTP + H(+) = GDP-alpha-D-mannose + diphosphate</text>
        <dbReference type="Rhea" id="RHEA:15229"/>
        <dbReference type="ChEBI" id="CHEBI:15378"/>
        <dbReference type="ChEBI" id="CHEBI:33019"/>
        <dbReference type="ChEBI" id="CHEBI:37565"/>
        <dbReference type="ChEBI" id="CHEBI:57527"/>
        <dbReference type="ChEBI" id="CHEBI:58409"/>
        <dbReference type="EC" id="2.7.7.13"/>
    </reaction>
</comment>
<evidence type="ECO:0000256" key="2">
    <source>
        <dbReference type="ARBA" id="ARBA00006115"/>
    </source>
</evidence>
<keyword evidence="14" id="KW-1185">Reference proteome</keyword>
<dbReference type="EC" id="2.7.7.13" evidence="3"/>
<evidence type="ECO:0000256" key="1">
    <source>
        <dbReference type="ARBA" id="ARBA00004823"/>
    </source>
</evidence>
<dbReference type="GO" id="GO:0005525">
    <property type="term" value="F:GTP binding"/>
    <property type="evidence" value="ECO:0007669"/>
    <property type="project" value="UniProtKB-KW"/>
</dbReference>
<evidence type="ECO:0000256" key="8">
    <source>
        <dbReference type="ARBA" id="ARBA00047343"/>
    </source>
</evidence>
<dbReference type="PANTHER" id="PTHR46390">
    <property type="entry name" value="MANNOSE-1-PHOSPHATE GUANYLYLTRANSFERASE"/>
    <property type="match status" value="1"/>
</dbReference>
<dbReference type="GO" id="GO:0004475">
    <property type="term" value="F:mannose-1-phosphate guanylyltransferase (GTP) activity"/>
    <property type="evidence" value="ECO:0007669"/>
    <property type="project" value="UniProtKB-EC"/>
</dbReference>
<feature type="domain" description="MannoseP isomerase/GMP-like beta-helix" evidence="12">
    <location>
        <begin position="294"/>
        <end position="348"/>
    </location>
</feature>
<evidence type="ECO:0000313" key="13">
    <source>
        <dbReference type="EMBL" id="TEA26537.1"/>
    </source>
</evidence>
<feature type="domain" description="Mannose-6-phosphate isomerase type II C-terminal" evidence="11">
    <location>
        <begin position="352"/>
        <end position="466"/>
    </location>
</feature>
<keyword evidence="4 13" id="KW-0808">Transferase</keyword>
<dbReference type="InterPro" id="IPR049577">
    <property type="entry name" value="GMPP_N"/>
</dbReference>
<dbReference type="InterPro" id="IPR006375">
    <property type="entry name" value="Man1P_GuaTrfase/Man6P_Isoase"/>
</dbReference>
<comment type="similarity">
    <text evidence="2 9">Belongs to the mannose-6-phosphate isomerase type 2 family.</text>
</comment>
<proteinExistence type="inferred from homology"/>
<gene>
    <name evidence="13" type="ORF">O970_08420</name>
</gene>
<evidence type="ECO:0000313" key="14">
    <source>
        <dbReference type="Proteomes" id="UP000506160"/>
    </source>
</evidence>
<dbReference type="InterPro" id="IPR001538">
    <property type="entry name" value="Man6P_isomerase-2_C"/>
</dbReference>
<dbReference type="InterPro" id="IPR005835">
    <property type="entry name" value="NTP_transferase_dom"/>
</dbReference>
<dbReference type="FunFam" id="2.60.120.10:FF:000032">
    <property type="entry name" value="Mannose-1-phosphate guanylyltransferase/mannose-6-phosphate isomerase"/>
    <property type="match status" value="1"/>
</dbReference>
<dbReference type="Proteomes" id="UP000506160">
    <property type="component" value="Unassembled WGS sequence"/>
</dbReference>
<dbReference type="SUPFAM" id="SSF53448">
    <property type="entry name" value="Nucleotide-diphospho-sugar transferases"/>
    <property type="match status" value="1"/>
</dbReference>
<dbReference type="SUPFAM" id="SSF51182">
    <property type="entry name" value="RmlC-like cupins"/>
    <property type="match status" value="1"/>
</dbReference>
<accession>A0AB94IAV6</accession>
<dbReference type="CDD" id="cd02509">
    <property type="entry name" value="GDP-M1P_Guanylyltransferase"/>
    <property type="match status" value="1"/>
</dbReference>
<dbReference type="EMBL" id="AWGA01000074">
    <property type="protein sequence ID" value="TEA26537.1"/>
    <property type="molecule type" value="Genomic_DNA"/>
</dbReference>
<dbReference type="RefSeq" id="WP_024496669.1">
    <property type="nucleotide sequence ID" value="NZ_AWGA01000074.1"/>
</dbReference>
<dbReference type="InterPro" id="IPR054566">
    <property type="entry name" value="ManC/GMP-like_b-helix"/>
</dbReference>
<sequence>MNKVYPTIMAGGTGSRLWPLSRETYPKQFIRLCGQYSMLQDTINRLHAIDNLGSPLIISNEEYRFVVAEQLREINQLSNNIILEPLGRNTAPAIALAALQIIKHDPNGILLVLAADHIINDDAAFCSTVNQAVTYAEQEKLVTFGVEPTYPETGYGYIKKGQQTGDKGFIVEKFVEKPNQKLAQEYLNTKDYLWNSGIFLFKASVYLEQLKLHRPNIFEKCQQAMHNTEQDKDFIRIDKEIFSQCKAESVDYAVMEQTNDAIVVPLNSDWSDVGSWSSLWQISEKGENNNVICGDVIAIDSKDNYLRSEDKLIATVGVNNLAIIETKDAVLVMDKAQSQNVKKVVDELKRSNRKEYVIHRQVFRPWGSYDSLDKGQRYHVKNIRVKPGEKLSLQMHYHRAEHWIVVSGTAEVVIDDKVQYITENQSVYIPLGAKHSLANPGKIDLEIIEVQSGSYLEEDDIVRFQDRYGRIENEHK</sequence>
<dbReference type="FunFam" id="3.90.550.10:FF:000046">
    <property type="entry name" value="Mannose-1-phosphate guanylyltransferase (GDP)"/>
    <property type="match status" value="1"/>
</dbReference>
<dbReference type="Pfam" id="PF00483">
    <property type="entry name" value="NTP_transferase"/>
    <property type="match status" value="1"/>
</dbReference>
<dbReference type="GO" id="GO:0009298">
    <property type="term" value="P:GDP-mannose biosynthetic process"/>
    <property type="evidence" value="ECO:0007669"/>
    <property type="project" value="TreeGrafter"/>
</dbReference>
<name>A0AB94IAV6_9GAMM</name>
<dbReference type="Pfam" id="PF22640">
    <property type="entry name" value="ManC_GMP_beta-helix"/>
    <property type="match status" value="1"/>
</dbReference>
<organism evidence="13 14">
    <name type="scientific">Candidatus Schmidhempelia bombi str. Bimp</name>
    <dbReference type="NCBI Taxonomy" id="1387197"/>
    <lineage>
        <taxon>Bacteria</taxon>
        <taxon>Pseudomonadati</taxon>
        <taxon>Pseudomonadota</taxon>
        <taxon>Gammaproteobacteria</taxon>
        <taxon>Orbales</taxon>
        <taxon>Orbaceae</taxon>
        <taxon>Candidatus Schmidhempelia</taxon>
    </lineage>
</organism>
<protein>
    <recommendedName>
        <fullName evidence="3">mannose-1-phosphate guanylyltransferase</fullName>
        <ecNumber evidence="3">2.7.7.13</ecNumber>
    </recommendedName>
</protein>
<evidence type="ECO:0000256" key="9">
    <source>
        <dbReference type="RuleBase" id="RU004190"/>
    </source>
</evidence>
<keyword evidence="7" id="KW-0342">GTP-binding</keyword>
<dbReference type="InterPro" id="IPR051161">
    <property type="entry name" value="Mannose-6P_isomerase_type2"/>
</dbReference>
<evidence type="ECO:0000256" key="7">
    <source>
        <dbReference type="ARBA" id="ARBA00023134"/>
    </source>
</evidence>
<evidence type="ECO:0000256" key="6">
    <source>
        <dbReference type="ARBA" id="ARBA00022741"/>
    </source>
</evidence>
<evidence type="ECO:0000259" key="11">
    <source>
        <dbReference type="Pfam" id="PF01050"/>
    </source>
</evidence>
<dbReference type="GO" id="GO:0000271">
    <property type="term" value="P:polysaccharide biosynthetic process"/>
    <property type="evidence" value="ECO:0007669"/>
    <property type="project" value="InterPro"/>
</dbReference>
<keyword evidence="13" id="KW-0413">Isomerase</keyword>
<evidence type="ECO:0000256" key="3">
    <source>
        <dbReference type="ARBA" id="ARBA00012387"/>
    </source>
</evidence>
<dbReference type="CDD" id="cd02213">
    <property type="entry name" value="cupin_PMI_typeII_C"/>
    <property type="match status" value="1"/>
</dbReference>